<dbReference type="Pfam" id="PF19483">
    <property type="entry name" value="DUF6019"/>
    <property type="match status" value="1"/>
</dbReference>
<evidence type="ECO:0000313" key="2">
    <source>
        <dbReference type="EMBL" id="EFC94764.1"/>
    </source>
</evidence>
<protein>
    <submittedName>
        <fullName evidence="2">Uncharacterized protein</fullName>
    </submittedName>
</protein>
<dbReference type="InterPro" id="IPR046061">
    <property type="entry name" value="DUF6019"/>
</dbReference>
<gene>
    <name evidence="2" type="ORF">CLOSTHATH_07052</name>
</gene>
<evidence type="ECO:0000313" key="3">
    <source>
        <dbReference type="Proteomes" id="UP000004968"/>
    </source>
</evidence>
<comment type="caution">
    <text evidence="2">The sequence shown here is derived from an EMBL/GenBank/DDBJ whole genome shotgun (WGS) entry which is preliminary data.</text>
</comment>
<name>D3ATU1_9FIRM</name>
<dbReference type="HOGENOM" id="CLU_206410_0_0_9"/>
<keyword evidence="1" id="KW-0812">Transmembrane</keyword>
<dbReference type="EMBL" id="ACIO01000942">
    <property type="protein sequence ID" value="EFC94764.1"/>
    <property type="molecule type" value="Genomic_DNA"/>
</dbReference>
<dbReference type="AlphaFoldDB" id="D3ATU1"/>
<dbReference type="Proteomes" id="UP000004968">
    <property type="component" value="Unassembled WGS sequence"/>
</dbReference>
<sequence length="48" mass="5599">MNSLFWIIYIIVIIAVPVVFFILGYFLVKMAVKNGILEAYKEIHKDQP</sequence>
<feature type="transmembrane region" description="Helical" evidence="1">
    <location>
        <begin position="6"/>
        <end position="28"/>
    </location>
</feature>
<proteinExistence type="predicted"/>
<keyword evidence="1" id="KW-0472">Membrane</keyword>
<organism evidence="2 3">
    <name type="scientific">Hungatella hathewayi DSM 13479</name>
    <dbReference type="NCBI Taxonomy" id="566550"/>
    <lineage>
        <taxon>Bacteria</taxon>
        <taxon>Bacillati</taxon>
        <taxon>Bacillota</taxon>
        <taxon>Clostridia</taxon>
        <taxon>Lachnospirales</taxon>
        <taxon>Lachnospiraceae</taxon>
        <taxon>Hungatella</taxon>
    </lineage>
</organism>
<evidence type="ECO:0000256" key="1">
    <source>
        <dbReference type="SAM" id="Phobius"/>
    </source>
</evidence>
<dbReference type="GeneID" id="93150526"/>
<reference evidence="2 3" key="1">
    <citation type="submission" date="2010-01" db="EMBL/GenBank/DDBJ databases">
        <authorList>
            <person name="Weinstock G."/>
            <person name="Sodergren E."/>
            <person name="Clifton S."/>
            <person name="Fulton L."/>
            <person name="Fulton B."/>
            <person name="Courtney L."/>
            <person name="Fronick C."/>
            <person name="Harrison M."/>
            <person name="Strong C."/>
            <person name="Farmer C."/>
            <person name="Delahaunty K."/>
            <person name="Markovic C."/>
            <person name="Hall O."/>
            <person name="Minx P."/>
            <person name="Tomlinson C."/>
            <person name="Mitreva M."/>
            <person name="Nelson J."/>
            <person name="Hou S."/>
            <person name="Wollam A."/>
            <person name="Pepin K.H."/>
            <person name="Johnson M."/>
            <person name="Bhonagiri V."/>
            <person name="Nash W.E."/>
            <person name="Warren W."/>
            <person name="Chinwalla A."/>
            <person name="Mardis E.R."/>
            <person name="Wilson R.K."/>
        </authorList>
    </citation>
    <scope>NUCLEOTIDE SEQUENCE [LARGE SCALE GENOMIC DNA]</scope>
    <source>
        <strain evidence="2 3">DSM 13479</strain>
    </source>
</reference>
<dbReference type="RefSeq" id="WP_006777454.1">
    <property type="nucleotide sequence ID" value="NZ_GG667968.1"/>
</dbReference>
<accession>D3ATU1</accession>
<keyword evidence="1" id="KW-1133">Transmembrane helix</keyword>